<evidence type="ECO:0000313" key="5">
    <source>
        <dbReference type="Proteomes" id="UP000425178"/>
    </source>
</evidence>
<sequence length="208" mass="21332">MARVVGVCGKFLPLLFPHVADVPTVGKVARPPLNYYGTDHMGSPRKGLDMTKNFTGCVIVVSDRIVSGERGDTAGQVARSLLADAGVGAEIVVVGEGFDDVSRALSDARAAGHRVIVTVGGTGLGPRNRTPEATALLLEVRLDGLVTQVLIQGLAATSQAGLSRALIGLTGRGPGDALIVNSPGSAGAVRDTLGVVCPLLQSIFERIS</sequence>
<evidence type="ECO:0000256" key="1">
    <source>
        <dbReference type="ARBA" id="ARBA00005046"/>
    </source>
</evidence>
<dbReference type="Pfam" id="PF00994">
    <property type="entry name" value="MoCF_biosynth"/>
    <property type="match status" value="1"/>
</dbReference>
<gene>
    <name evidence="4" type="ORF">CETAM_05370</name>
</gene>
<keyword evidence="5" id="KW-1185">Reference proteome</keyword>
<keyword evidence="2" id="KW-0501">Molybdenum cofactor biosynthesis</keyword>
<proteinExistence type="predicted"/>
<dbReference type="InterPro" id="IPR001453">
    <property type="entry name" value="MoaB/Mog_dom"/>
</dbReference>
<protein>
    <submittedName>
        <fullName evidence="4">Bifunctional molybdenum cofactor biosynthesis protein MoaC/MogA</fullName>
    </submittedName>
</protein>
<dbReference type="InterPro" id="IPR051920">
    <property type="entry name" value="MPT_Adenylyltrnsfr/MoaC-Rel"/>
</dbReference>
<dbReference type="KEGG" id="ccoe:CETAM_05370"/>
<comment type="pathway">
    <text evidence="1">Cofactor biosynthesis; molybdopterin biosynthesis.</text>
</comment>
<dbReference type="InterPro" id="IPR036425">
    <property type="entry name" value="MoaB/Mog-like_dom_sf"/>
</dbReference>
<evidence type="ECO:0000313" key="4">
    <source>
        <dbReference type="EMBL" id="QGU04344.1"/>
    </source>
</evidence>
<dbReference type="SMART" id="SM00852">
    <property type="entry name" value="MoCF_biosynth"/>
    <property type="match status" value="1"/>
</dbReference>
<dbReference type="AlphaFoldDB" id="A0A6B8VSL9"/>
<name>A0A6B8VSL9_9CORY</name>
<dbReference type="Gene3D" id="3.40.980.10">
    <property type="entry name" value="MoaB/Mog-like domain"/>
    <property type="match status" value="1"/>
</dbReference>
<evidence type="ECO:0000256" key="2">
    <source>
        <dbReference type="ARBA" id="ARBA00023150"/>
    </source>
</evidence>
<dbReference type="PANTHER" id="PTHR43764">
    <property type="entry name" value="MOLYBDENUM COFACTOR BIOSYNTHESIS"/>
    <property type="match status" value="1"/>
</dbReference>
<dbReference type="SUPFAM" id="SSF53218">
    <property type="entry name" value="Molybdenum cofactor biosynthesis proteins"/>
    <property type="match status" value="1"/>
</dbReference>
<dbReference type="PANTHER" id="PTHR43764:SF1">
    <property type="entry name" value="MOLYBDOPTERIN MOLYBDOTRANSFERASE"/>
    <property type="match status" value="1"/>
</dbReference>
<organism evidence="4 5">
    <name type="scientific">Corynebacterium comes</name>
    <dbReference type="NCBI Taxonomy" id="2675218"/>
    <lineage>
        <taxon>Bacteria</taxon>
        <taxon>Bacillati</taxon>
        <taxon>Actinomycetota</taxon>
        <taxon>Actinomycetes</taxon>
        <taxon>Mycobacteriales</taxon>
        <taxon>Corynebacteriaceae</taxon>
        <taxon>Corynebacterium</taxon>
    </lineage>
</organism>
<dbReference type="GO" id="GO:0006777">
    <property type="term" value="P:Mo-molybdopterin cofactor biosynthetic process"/>
    <property type="evidence" value="ECO:0007669"/>
    <property type="project" value="UniProtKB-KW"/>
</dbReference>
<reference evidence="4 5" key="1">
    <citation type="journal article" date="2021" name="Int. J. Syst. Evol. Microbiol.">
        <title>Classification of three corynebacterial strains isolated from a small paddock in North Rhine-Westphalia: proposal of &lt;i&gt;Corynebacterium kalinowskii&lt;/i&gt; sp. nov., &lt;i&gt;Corynebacterium comes&lt;/i&gt; sp. nov. and &lt;i&gt;Corynebacterium occultum&lt;/i&gt; sp. nov.</title>
        <authorList>
            <person name="Schaffert L."/>
            <person name="Ruwe M."/>
            <person name="Milse J."/>
            <person name="Hanuschka K."/>
            <person name="Ortseifen V."/>
            <person name="Droste J."/>
            <person name="Brandt D."/>
            <person name="Schl L."/>
            <person name="Kutter Y."/>
            <person name="Vinke S."/>
            <person name="Vieh P."/>
            <person name="Jacob L."/>
            <person name="L N.C."/>
            <person name="Schulte-Berndt E."/>
            <person name="Hain C."/>
            <person name="Linder M."/>
            <person name="Schmidt P."/>
            <person name="Wollenschl L."/>
            <person name="Luttermann T."/>
            <person name="Thieme E."/>
            <person name="Hassa J."/>
            <person name="Haak M."/>
            <person name="Wittchen M."/>
            <person name="Mentz A."/>
            <person name="Persicke M."/>
            <person name="Busche T."/>
            <person name="R C."/>
        </authorList>
    </citation>
    <scope>NUCLEOTIDE SEQUENCE [LARGE SCALE GENOMIC DNA]</scope>
    <source>
        <strain evidence="4 5">2019</strain>
    </source>
</reference>
<evidence type="ECO:0000259" key="3">
    <source>
        <dbReference type="SMART" id="SM00852"/>
    </source>
</evidence>
<accession>A0A6B8VSL9</accession>
<dbReference type="Proteomes" id="UP000425178">
    <property type="component" value="Chromosome"/>
</dbReference>
<feature type="domain" description="MoaB/Mog" evidence="3">
    <location>
        <begin position="57"/>
        <end position="203"/>
    </location>
</feature>
<dbReference type="EMBL" id="CP046453">
    <property type="protein sequence ID" value="QGU04344.1"/>
    <property type="molecule type" value="Genomic_DNA"/>
</dbReference>